<dbReference type="InterPro" id="IPR036396">
    <property type="entry name" value="Cyt_P450_sf"/>
</dbReference>
<keyword evidence="4 8" id="KW-0479">Metal-binding</keyword>
<evidence type="ECO:0000256" key="1">
    <source>
        <dbReference type="ARBA" id="ARBA00001971"/>
    </source>
</evidence>
<evidence type="ECO:0000256" key="6">
    <source>
        <dbReference type="ARBA" id="ARBA00023004"/>
    </source>
</evidence>
<dbReference type="FunFam" id="1.10.630.10:FF:000006">
    <property type="entry name" value="Cytochrome P450 302a1, mitochondrial"/>
    <property type="match status" value="1"/>
</dbReference>
<keyword evidence="6 8" id="KW-0408">Iron</keyword>
<comment type="cofactor">
    <cofactor evidence="1 8">
        <name>heme</name>
        <dbReference type="ChEBI" id="CHEBI:30413"/>
    </cofactor>
</comment>
<reference evidence="10" key="1">
    <citation type="submission" date="2015-02" db="EMBL/GenBank/DDBJ databases">
        <title>Identification of putative odorant-degrading enzyme genes from the yellow mealworm beetle, Tenebrio molitor.</title>
        <authorList>
            <person name="Liu S."/>
        </authorList>
    </citation>
    <scope>NUCLEOTIDE SEQUENCE</scope>
    <source>
        <strain evidence="10">AAU-P</strain>
    </source>
</reference>
<dbReference type="InterPro" id="IPR017972">
    <property type="entry name" value="Cyt_P450_CS"/>
</dbReference>
<feature type="binding site" description="axial binding residue" evidence="8">
    <location>
        <position position="487"/>
    </location>
    <ligand>
        <name>heme</name>
        <dbReference type="ChEBI" id="CHEBI:30413"/>
    </ligand>
    <ligandPart>
        <name>Fe</name>
        <dbReference type="ChEBI" id="CHEBI:18248"/>
    </ligandPart>
</feature>
<sequence length="540" mass="61988">MLSTKLFRLVSHNGTRISMSTGVRITENPLDEKKFQHYKNLHELEKSDAKPVGWGEAKPFKSIPRPKPVPIFGNIWRFLPKIGNFHGLDFVEIQKLIWDQHGDIAVLEGLNGPPIVMLFNPKYFETLHRNEGVWPIRRGLASLDYFREMRKYTYPRFGMVQHQGEEWFKYRSVVNPILMQPRNNLQYIDKMNLVADELVDNVKFLAEQHNGEMPDNFNNELYKWSLESVGVVTLDKHLGCLKRDLDSHSETQQLIQSVLQVFELTYKLDILPSMYKYVSTSNWRKLVKALDFILKTNVKYINQTLDKLQTKEIDINDETSSVLQKLLKLDRNVAVGMSIDMMLAGIDTTGRVLAAGLYYLSKNPEKQTQLRNEAVALLQDKDTPITKEILAKASYLQGVIKEVTRLAPIAVGNLRTTVKNLIFGGYQVPSGTDVFTCNLALCTSDDYFPRAKEFLPERWLASGPKELSHKNTNPFVFLPFGFGPRSCIGKRLAHVELQTALLKIIRNFELQWPHEDMTFTTTALYGITQPLKLHVKCVNQ</sequence>
<dbReference type="EMBL" id="KP859373">
    <property type="protein sequence ID" value="AKZ17683.1"/>
    <property type="molecule type" value="mRNA"/>
</dbReference>
<dbReference type="GO" id="GO:0016705">
    <property type="term" value="F:oxidoreductase activity, acting on paired donors, with incorporation or reduction of molecular oxygen"/>
    <property type="evidence" value="ECO:0007669"/>
    <property type="project" value="InterPro"/>
</dbReference>
<dbReference type="PRINTS" id="PR00463">
    <property type="entry name" value="EP450I"/>
</dbReference>
<evidence type="ECO:0000313" key="10">
    <source>
        <dbReference type="EMBL" id="AKZ17683.1"/>
    </source>
</evidence>
<dbReference type="PANTHER" id="PTHR24279">
    <property type="entry name" value="CYTOCHROME P450"/>
    <property type="match status" value="1"/>
</dbReference>
<evidence type="ECO:0000256" key="3">
    <source>
        <dbReference type="ARBA" id="ARBA00022617"/>
    </source>
</evidence>
<accession>A0A0K1YWG8</accession>
<dbReference type="PRINTS" id="PR00385">
    <property type="entry name" value="P450"/>
</dbReference>
<evidence type="ECO:0000256" key="2">
    <source>
        <dbReference type="ARBA" id="ARBA00010617"/>
    </source>
</evidence>
<dbReference type="InterPro" id="IPR001128">
    <property type="entry name" value="Cyt_P450"/>
</dbReference>
<evidence type="ECO:0000256" key="7">
    <source>
        <dbReference type="ARBA" id="ARBA00023033"/>
    </source>
</evidence>
<proteinExistence type="evidence at transcript level"/>
<dbReference type="PROSITE" id="PS00086">
    <property type="entry name" value="CYTOCHROME_P450"/>
    <property type="match status" value="1"/>
</dbReference>
<evidence type="ECO:0000256" key="8">
    <source>
        <dbReference type="PIRSR" id="PIRSR602401-1"/>
    </source>
</evidence>
<evidence type="ECO:0000256" key="9">
    <source>
        <dbReference type="RuleBase" id="RU000461"/>
    </source>
</evidence>
<dbReference type="Pfam" id="PF00067">
    <property type="entry name" value="p450"/>
    <property type="match status" value="1"/>
</dbReference>
<protein>
    <submittedName>
        <fullName evidence="10">Cytochrome P450 monooxygenase CYP12H6</fullName>
    </submittedName>
</protein>
<dbReference type="InterPro" id="IPR002401">
    <property type="entry name" value="Cyt_P450_E_grp-I"/>
</dbReference>
<evidence type="ECO:0000256" key="5">
    <source>
        <dbReference type="ARBA" id="ARBA00023002"/>
    </source>
</evidence>
<dbReference type="InterPro" id="IPR050479">
    <property type="entry name" value="CYP11_CYP27_families"/>
</dbReference>
<dbReference type="CDD" id="cd11054">
    <property type="entry name" value="CYP24A1-like"/>
    <property type="match status" value="1"/>
</dbReference>
<dbReference type="PANTHER" id="PTHR24279:SF120">
    <property type="entry name" value="CYTOCHROME P450"/>
    <property type="match status" value="1"/>
</dbReference>
<organism evidence="10">
    <name type="scientific">Tenebrio molitor</name>
    <name type="common">Yellow mealworm beetle</name>
    <dbReference type="NCBI Taxonomy" id="7067"/>
    <lineage>
        <taxon>Eukaryota</taxon>
        <taxon>Metazoa</taxon>
        <taxon>Ecdysozoa</taxon>
        <taxon>Arthropoda</taxon>
        <taxon>Hexapoda</taxon>
        <taxon>Insecta</taxon>
        <taxon>Pterygota</taxon>
        <taxon>Neoptera</taxon>
        <taxon>Endopterygota</taxon>
        <taxon>Coleoptera</taxon>
        <taxon>Polyphaga</taxon>
        <taxon>Cucujiformia</taxon>
        <taxon>Tenebrionidae</taxon>
        <taxon>Tenebrio</taxon>
    </lineage>
</organism>
<dbReference type="SUPFAM" id="SSF48264">
    <property type="entry name" value="Cytochrome P450"/>
    <property type="match status" value="1"/>
</dbReference>
<keyword evidence="3 8" id="KW-0349">Heme</keyword>
<evidence type="ECO:0000256" key="4">
    <source>
        <dbReference type="ARBA" id="ARBA00022723"/>
    </source>
</evidence>
<dbReference type="GO" id="GO:0004497">
    <property type="term" value="F:monooxygenase activity"/>
    <property type="evidence" value="ECO:0007669"/>
    <property type="project" value="UniProtKB-KW"/>
</dbReference>
<dbReference type="GO" id="GO:0005506">
    <property type="term" value="F:iron ion binding"/>
    <property type="evidence" value="ECO:0007669"/>
    <property type="project" value="InterPro"/>
</dbReference>
<dbReference type="AlphaFoldDB" id="A0A0K1YWG8"/>
<keyword evidence="5 9" id="KW-0560">Oxidoreductase</keyword>
<dbReference type="GO" id="GO:0020037">
    <property type="term" value="F:heme binding"/>
    <property type="evidence" value="ECO:0007669"/>
    <property type="project" value="InterPro"/>
</dbReference>
<name>A0A0K1YWG8_TENMO</name>
<dbReference type="Gene3D" id="1.10.630.10">
    <property type="entry name" value="Cytochrome P450"/>
    <property type="match status" value="1"/>
</dbReference>
<keyword evidence="7 9" id="KW-0503">Monooxygenase</keyword>
<comment type="similarity">
    <text evidence="2 9">Belongs to the cytochrome P450 family.</text>
</comment>